<keyword evidence="5 9" id="KW-0378">Hydrolase</keyword>
<comment type="caution">
    <text evidence="9">The sequence shown here is derived from an EMBL/GenBank/DDBJ whole genome shotgun (WGS) entry which is preliminary data.</text>
</comment>
<keyword evidence="3" id="KW-0645">Protease</keyword>
<evidence type="ECO:0000313" key="9">
    <source>
        <dbReference type="EMBL" id="RED51615.1"/>
    </source>
</evidence>
<keyword evidence="2" id="KW-0031">Aminopeptidase</keyword>
<evidence type="ECO:0000256" key="5">
    <source>
        <dbReference type="ARBA" id="ARBA00022801"/>
    </source>
</evidence>
<evidence type="ECO:0000256" key="3">
    <source>
        <dbReference type="ARBA" id="ARBA00022670"/>
    </source>
</evidence>
<dbReference type="Gene3D" id="3.40.630.10">
    <property type="entry name" value="Zn peptidases"/>
    <property type="match status" value="1"/>
</dbReference>
<evidence type="ECO:0000256" key="1">
    <source>
        <dbReference type="ARBA" id="ARBA00006272"/>
    </source>
</evidence>
<gene>
    <name evidence="9" type="ORF">DFP90_103418</name>
</gene>
<dbReference type="Gene3D" id="2.40.30.40">
    <property type="entry name" value="Peptidase M42, domain 2"/>
    <property type="match status" value="1"/>
</dbReference>
<keyword evidence="10" id="KW-1185">Reference proteome</keyword>
<dbReference type="PANTHER" id="PTHR32481">
    <property type="entry name" value="AMINOPEPTIDASE"/>
    <property type="match status" value="1"/>
</dbReference>
<dbReference type="CDD" id="cd05657">
    <property type="entry name" value="M42_glucanase_like"/>
    <property type="match status" value="1"/>
</dbReference>
<dbReference type="Pfam" id="PF05343">
    <property type="entry name" value="Peptidase_M42"/>
    <property type="match status" value="1"/>
</dbReference>
<feature type="binding site" evidence="8">
    <location>
        <position position="190"/>
    </location>
    <ligand>
        <name>Zn(2+)</name>
        <dbReference type="ChEBI" id="CHEBI:29105"/>
        <label>2</label>
    </ligand>
</feature>
<proteinExistence type="inferred from homology"/>
<feature type="binding site" evidence="8">
    <location>
        <position position="190"/>
    </location>
    <ligand>
        <name>Zn(2+)</name>
        <dbReference type="ChEBI" id="CHEBI:29105"/>
        <label>1</label>
    </ligand>
</feature>
<comment type="cofactor">
    <cofactor evidence="8">
        <name>a divalent metal cation</name>
        <dbReference type="ChEBI" id="CHEBI:60240"/>
    </cofactor>
    <text evidence="8">Binds 2 divalent metal cations per subunit.</text>
</comment>
<dbReference type="PIRSF" id="PIRSF001123">
    <property type="entry name" value="PepA_GA"/>
    <property type="match status" value="1"/>
</dbReference>
<comment type="similarity">
    <text evidence="1 6">Belongs to the peptidase M42 family.</text>
</comment>
<dbReference type="NCBIfam" id="TIGR03106">
    <property type="entry name" value="trio_M42_hydro"/>
    <property type="match status" value="1"/>
</dbReference>
<reference evidence="9 10" key="1">
    <citation type="submission" date="2018-07" db="EMBL/GenBank/DDBJ databases">
        <title>Genomic Encyclopedia of Type Strains, Phase III (KMG-III): the genomes of soil and plant-associated and newly described type strains.</title>
        <authorList>
            <person name="Whitman W."/>
        </authorList>
    </citation>
    <scope>NUCLEOTIDE SEQUENCE [LARGE SCALE GENOMIC DNA]</scope>
    <source>
        <strain evidence="9 10">CECT 8488</strain>
    </source>
</reference>
<dbReference type="InterPro" id="IPR051464">
    <property type="entry name" value="Peptidase_M42_aminopept"/>
</dbReference>
<dbReference type="GO" id="GO:0046872">
    <property type="term" value="F:metal ion binding"/>
    <property type="evidence" value="ECO:0007669"/>
    <property type="project" value="UniProtKB-UniRule"/>
</dbReference>
<dbReference type="Proteomes" id="UP000256845">
    <property type="component" value="Unassembled WGS sequence"/>
</dbReference>
<dbReference type="OrthoDB" id="361940at2"/>
<accession>A0A3D9HQD9</accession>
<evidence type="ECO:0000313" key="10">
    <source>
        <dbReference type="Proteomes" id="UP000256845"/>
    </source>
</evidence>
<dbReference type="SUPFAM" id="SSF53187">
    <property type="entry name" value="Zn-dependent exopeptidases"/>
    <property type="match status" value="1"/>
</dbReference>
<dbReference type="InterPro" id="IPR017537">
    <property type="entry name" value="Peptidase_M42_hydrolase"/>
</dbReference>
<feature type="active site" description="Proton acceptor" evidence="7">
    <location>
        <position position="224"/>
    </location>
</feature>
<dbReference type="RefSeq" id="WP_115936477.1">
    <property type="nucleotide sequence ID" value="NZ_QRDW01000003.1"/>
</dbReference>
<evidence type="ECO:0000256" key="4">
    <source>
        <dbReference type="ARBA" id="ARBA00022723"/>
    </source>
</evidence>
<feature type="binding site" evidence="8">
    <location>
        <position position="325"/>
    </location>
    <ligand>
        <name>Zn(2+)</name>
        <dbReference type="ChEBI" id="CHEBI:29105"/>
        <label>2</label>
    </ligand>
</feature>
<feature type="binding site" evidence="8">
    <location>
        <position position="225"/>
    </location>
    <ligand>
        <name>Zn(2+)</name>
        <dbReference type="ChEBI" id="CHEBI:29105"/>
        <label>2</label>
    </ligand>
</feature>
<evidence type="ECO:0000256" key="2">
    <source>
        <dbReference type="ARBA" id="ARBA00022438"/>
    </source>
</evidence>
<evidence type="ECO:0000256" key="8">
    <source>
        <dbReference type="PIRSR" id="PIRSR001123-2"/>
    </source>
</evidence>
<name>A0A3D9HQD9_9PROT</name>
<keyword evidence="4 8" id="KW-0479">Metal-binding</keyword>
<dbReference type="InterPro" id="IPR023367">
    <property type="entry name" value="Peptidase_M42_dom2"/>
</dbReference>
<evidence type="ECO:0000256" key="7">
    <source>
        <dbReference type="PIRSR" id="PIRSR001123-1"/>
    </source>
</evidence>
<dbReference type="GO" id="GO:0006508">
    <property type="term" value="P:proteolysis"/>
    <property type="evidence" value="ECO:0007669"/>
    <property type="project" value="UniProtKB-KW"/>
</dbReference>
<dbReference type="EMBL" id="QRDW01000003">
    <property type="protein sequence ID" value="RED51615.1"/>
    <property type="molecule type" value="Genomic_DNA"/>
</dbReference>
<dbReference type="InterPro" id="IPR008007">
    <property type="entry name" value="Peptidase_M42"/>
</dbReference>
<evidence type="ECO:0000256" key="6">
    <source>
        <dbReference type="PIRNR" id="PIRNR001123"/>
    </source>
</evidence>
<dbReference type="AlphaFoldDB" id="A0A3D9HQD9"/>
<sequence length="376" mass="41255">MQDSPIDRKYLGTILEELLTIPSPSGMTDAITTRVCHELEELGIEYELTRRGAIRGNLSGRQNSPDRAIVAHLDTLGAMVKWIRPNGRLRIVPIGHWSSRFAEGARCTVHCDDGRVLRGTILPLKASGHVYNKEVDSQPTRWDGVELRLDERTSSAEETRALGVNVGDHISVDSRPEFTETGFVSARHLDDKAGAAAILAATKALLASGKELPLDCHILFTITEEVGAGASHILHGDVAELVSVDNGTFAPEQNTAEYGVTLSMMDMSGPFDWHLTRHLIGLCQENEIDHSRDVFNYYRSDAAAALEAGNDIRTALVCFGLDASHGHERVHMDSLISLAQLLYHYMLSPALFRRDKEALGPLSDFPSENNPSAEDP</sequence>
<dbReference type="PANTHER" id="PTHR32481:SF7">
    <property type="entry name" value="AMINOPEPTIDASE YHFE-RELATED"/>
    <property type="match status" value="1"/>
</dbReference>
<organism evidence="9 10">
    <name type="scientific">Aestuariispira insulae</name>
    <dbReference type="NCBI Taxonomy" id="1461337"/>
    <lineage>
        <taxon>Bacteria</taxon>
        <taxon>Pseudomonadati</taxon>
        <taxon>Pseudomonadota</taxon>
        <taxon>Alphaproteobacteria</taxon>
        <taxon>Rhodospirillales</taxon>
        <taxon>Kiloniellaceae</taxon>
        <taxon>Aestuariispira</taxon>
    </lineage>
</organism>
<dbReference type="SUPFAM" id="SSF101821">
    <property type="entry name" value="Aminopeptidase/glucanase lid domain"/>
    <property type="match status" value="1"/>
</dbReference>
<feature type="binding site" evidence="8">
    <location>
        <position position="72"/>
    </location>
    <ligand>
        <name>Zn(2+)</name>
        <dbReference type="ChEBI" id="CHEBI:29105"/>
        <label>1</label>
    </ligand>
</feature>
<protein>
    <submittedName>
        <fullName evidence="9">Peptidase M42 family hydrolase</fullName>
    </submittedName>
</protein>
<dbReference type="GO" id="GO:0004177">
    <property type="term" value="F:aminopeptidase activity"/>
    <property type="evidence" value="ECO:0007669"/>
    <property type="project" value="UniProtKB-UniRule"/>
</dbReference>